<sequence>MQQNLTFHPIIVTLSSSGRSEVTITSTKHESASIGTLLPLVRLTERTDSETEESAEVIVTGANLEINHVDLCLGTGPLVDFGERNEGPDVSAIITTILTNSAILNTTSTSAPHPFTPLPTISQSVIGCSIAESTNHFTGTSTLNVNHAQHFSAINTTVTACHDSLQSNDDYTNKNYTTRPYFTSSTTAITRGLFKGCFSTYSEGGAVGFDSYNSITIAECSFTDCYCSSASTGVGGALFVDEYMWIYEGPKTTITKSSVANCRAHWGSAVCLSNHQTIVISEFVVENCSKLEMDLSSKKTGLGALLISTTDGSVSVSNSLFSHCHNDHAGSLFLNGSLLQNTFNSVAFRGSSVEKGDNSRDFATTLPSTAELTSMFSNCDSTSASGNEIDVTIHGANFEDGTYQVVLQKVGEDSTKTFNFGRQFGELLYSAVAYPEESAELEYNTQYTLVSVSWEGKLLDRSVETSVFTTPVDPARLSGIGEVQFTEGKKAVSLPFTSSGLSPSTKYKMVVDSIPKGAESTHSRTLNFTTDNLGSLTSSVQTVYPQTTLLPSFGTEYTVRSFALSSGTSFIALSSIKFSIPDEPSRLTSVAISYESNETVAVVTISGRVLSQQDHTLLLKNIADETDTPKISIVYSSTGSGSWSAKLSLVNTPLLKYGQTYTVTAFKVGGESGDDVLVEGTLTVAVTTEPAVVNDLSFHFDEGTQSTGKLVFSTVRMPISTNLVVTVEGETTFNLTGYLTFSTAESGSIAATLFSTTKTVQLEYGKTYTISKIVVYSPNKEVFFTGKREFTIPKADPRVVSLKSSEWLDDGRGMTYTFYSVGLEDEEHEMELTDTTAGAESEPVVKLTLSVGVDGGRQIVQGTAFFFPVDTATLKYSHTYKVTKITRKSKPTEEILTDTITLSVAAQQASITTVTCAMQAGTYEKNVSVSFEGVGSFNSYFYPVYENEGVLIEPMSLIFSGTKATQSIQIYGSSTSPNLEYGKTYKLVRVRASSSTAVPLLLTKDFQIEIPAEKPRVTSVSSTNSTDGYSIALVFSTRLLEAGGSYDFAVSSSSHSAVITATVAGSGTSQKATVAVSLNNDGTGQLYNNATYTLKSVTKSAPKSTQNEETEIIVETVTFKTPVISPSISNVIAKMDTANGERNVIIRLEGANLNTSAYTTVYIGSSSIASFIYANTSTWMEFYVKIYDQYSPNITYGSQYTITRVSNGVDCALLKTLSFEVPAEKPRLAYASVEGASDFLTCTITFTTRLLEVGASYNILMSGSPASGTGPEHTGYITATVSTVSSGQRAVAAARLSEDGKNADLFNAYSYVPTEVVKTSGEIVSNIIIDNFVVTTPGAPKVTSVKAYFTPGSYEQNLTIEFGGSGLGDLYSQIVTVNDGTKNIQLNGYLEFDSDTVGTIRANLTGSYAQLEYGKTYSVVKIAVFFWGDTPTLKEGLEFEVPQEKPHLLSVSKQTNATDVTSTTLTFKSSGLEDGANYEITLSGTPSTTTHTAILTVVPSTTSETQTATGTAILSPPEEASLWHGMTYTPISMKKVNSENEHTSVVIHSMTFKTASDNRKVSSCGVGFTDVSERSLRITLSGSNLPANSAFIVTIDATTPFDLKESGVFSSTSEGSVVATTFQKGQPPELEYGKTYKIKSMRYEANGAPVVISSTLTIPVPESSSQIIQATCRFDNQTDTAVVTLYGNHLKDAEMTVEVSDENDVRINSITKTVFNEHTNTLSVIFATSEEDQANCLFFGQLYTVEAVGVEGESSIKVIEDVSFKLKHTPKIAHVDFAFTNKMGTKAQLTLNGTDFPENEVLTATLTGGITFTVTSSDDDTAVSEPIVVGFENTLEFESEYAFVSLTLPGDDFNMFDVSSSHFVTNPRPVQSEFVVEEGDVEGKDCGEEKKPCGSIWKVIELSEELGMKNVVVDLKGDISQTTALTIHERSSLTIQNFTQRETTLIVPRTASQGEKKGLVSVYEASLTLKNLTVSVSGSTSVTCLVFGMGGTFVVEQCSVFVEKTDLAQEINTNAVVCSWQTGLFNFEKSTLHFISSSFEDVEQGVVAMDGGSLVVQNCEFHKNGKTFDEFPTMRQNIDCRNEATIEITTVESTDEPLWIAADNCTVVKDSIELKAPMFVPTFDVKTTKVEFEKENDKFVVRMKGTLLIPCGLKLEIYEMFSNKTATGNGKLIELTGANTADWTETGFVATILHSQLKPDLDVSYDWHMRLSYGQDELSSASMKFKDRTKKAAATVAIVVPTVVFVLVCVIVGCIVGCVCVRRRVVKQHKYRQYQNKSSVIRTPSQGDLTDGDDVVKYGGMDEDEFNRGSINTPALDVDDGKA</sequence>
<evidence type="ECO:0000313" key="4">
    <source>
        <dbReference type="Proteomes" id="UP001281761"/>
    </source>
</evidence>
<name>A0ABQ9XVG7_9EUKA</name>
<evidence type="ECO:0000256" key="1">
    <source>
        <dbReference type="SAM" id="MobiDB-lite"/>
    </source>
</evidence>
<evidence type="ECO:0000313" key="3">
    <source>
        <dbReference type="EMBL" id="KAK2955483.1"/>
    </source>
</evidence>
<keyword evidence="4" id="KW-1185">Reference proteome</keyword>
<dbReference type="Proteomes" id="UP001281761">
    <property type="component" value="Unassembled WGS sequence"/>
</dbReference>
<feature type="region of interest" description="Disordered" evidence="1">
    <location>
        <begin position="2301"/>
        <end position="2323"/>
    </location>
</feature>
<comment type="caution">
    <text evidence="3">The sequence shown here is derived from an EMBL/GenBank/DDBJ whole genome shotgun (WGS) entry which is preliminary data.</text>
</comment>
<evidence type="ECO:0000256" key="2">
    <source>
        <dbReference type="SAM" id="Phobius"/>
    </source>
</evidence>
<organism evidence="3 4">
    <name type="scientific">Blattamonas nauphoetae</name>
    <dbReference type="NCBI Taxonomy" id="2049346"/>
    <lineage>
        <taxon>Eukaryota</taxon>
        <taxon>Metamonada</taxon>
        <taxon>Preaxostyla</taxon>
        <taxon>Oxymonadida</taxon>
        <taxon>Blattamonas</taxon>
    </lineage>
</organism>
<feature type="transmembrane region" description="Helical" evidence="2">
    <location>
        <begin position="2232"/>
        <end position="2261"/>
    </location>
</feature>
<reference evidence="3 4" key="1">
    <citation type="journal article" date="2022" name="bioRxiv">
        <title>Genomics of Preaxostyla Flagellates Illuminates Evolutionary Transitions and the Path Towards Mitochondrial Loss.</title>
        <authorList>
            <person name="Novak L.V.F."/>
            <person name="Treitli S.C."/>
            <person name="Pyrih J."/>
            <person name="Halakuc P."/>
            <person name="Pipaliya S.V."/>
            <person name="Vacek V."/>
            <person name="Brzon O."/>
            <person name="Soukal P."/>
            <person name="Eme L."/>
            <person name="Dacks J.B."/>
            <person name="Karnkowska A."/>
            <person name="Elias M."/>
            <person name="Hampl V."/>
        </authorList>
    </citation>
    <scope>NUCLEOTIDE SEQUENCE [LARGE SCALE GENOMIC DNA]</scope>
    <source>
        <strain evidence="3">NAU3</strain>
        <tissue evidence="3">Gut</tissue>
    </source>
</reference>
<keyword evidence="2" id="KW-1133">Transmembrane helix</keyword>
<keyword evidence="2" id="KW-0472">Membrane</keyword>
<gene>
    <name evidence="3" type="ORF">BLNAU_9530</name>
</gene>
<proteinExistence type="predicted"/>
<keyword evidence="2" id="KW-0812">Transmembrane</keyword>
<dbReference type="EMBL" id="JARBJD010000066">
    <property type="protein sequence ID" value="KAK2955483.1"/>
    <property type="molecule type" value="Genomic_DNA"/>
</dbReference>
<protein>
    <submittedName>
        <fullName evidence="3">Uncharacterized protein</fullName>
    </submittedName>
</protein>
<accession>A0ABQ9XVG7</accession>